<keyword evidence="7" id="KW-1185">Reference proteome</keyword>
<dbReference type="SUPFAM" id="SSF53850">
    <property type="entry name" value="Periplasmic binding protein-like II"/>
    <property type="match status" value="1"/>
</dbReference>
<dbReference type="InterPro" id="IPR036388">
    <property type="entry name" value="WH-like_DNA-bd_sf"/>
</dbReference>
<dbReference type="RefSeq" id="WP_187595921.1">
    <property type="nucleotide sequence ID" value="NZ_CP060714.1"/>
</dbReference>
<dbReference type="InterPro" id="IPR000847">
    <property type="entry name" value="LysR_HTH_N"/>
</dbReference>
<dbReference type="InterPro" id="IPR036390">
    <property type="entry name" value="WH_DNA-bd_sf"/>
</dbReference>
<proteinExistence type="inferred from homology"/>
<evidence type="ECO:0000313" key="6">
    <source>
        <dbReference type="EMBL" id="QNN55648.1"/>
    </source>
</evidence>
<dbReference type="InterPro" id="IPR058163">
    <property type="entry name" value="LysR-type_TF_proteobact-type"/>
</dbReference>
<dbReference type="Pfam" id="PF00126">
    <property type="entry name" value="HTH_1"/>
    <property type="match status" value="1"/>
</dbReference>
<keyword evidence="4" id="KW-0804">Transcription</keyword>
<feature type="domain" description="HTH lysR-type" evidence="5">
    <location>
        <begin position="1"/>
        <end position="59"/>
    </location>
</feature>
<sequence>MDRIRAAEVFVTVVERGSMAAAAEVLDMSRAMVTRYLAEMEAWAGARLLHRTTRRLSLTAAGEATLARSQQLLMVSAQMHGAADLETDEPRGSLRLACAPSLAQASVTAAVAQYLQRHPHTTVDLQLSYRAVNLVEERIDLALRITSELETSMIARPLAVCQSVVCAAPAYLQRHGTPRTVAELSQHNCLAYSYHGRNWWRFEAEAGQPAQAVAVSGNLMADDSMALLQAALHGAGISLQPRYSAAPHLHSGELVELLPQQIPQDLSVYGVYLSRDRQPATLRTMLDFLVRWFQTDGEWLAAQRRQPGSA</sequence>
<dbReference type="GO" id="GO:0003700">
    <property type="term" value="F:DNA-binding transcription factor activity"/>
    <property type="evidence" value="ECO:0007669"/>
    <property type="project" value="InterPro"/>
</dbReference>
<dbReference type="PANTHER" id="PTHR30537:SF35">
    <property type="entry name" value="TRANSCRIPTIONAL REGULATORY PROTEIN"/>
    <property type="match status" value="1"/>
</dbReference>
<dbReference type="SUPFAM" id="SSF46785">
    <property type="entry name" value="Winged helix' DNA-binding domain"/>
    <property type="match status" value="1"/>
</dbReference>
<accession>A0A7G9RJ73</accession>
<comment type="similarity">
    <text evidence="1">Belongs to the LysR transcriptional regulatory family.</text>
</comment>
<gene>
    <name evidence="6" type="ORF">H9K76_13500</name>
</gene>
<dbReference type="Proteomes" id="UP000515811">
    <property type="component" value="Chromosome"/>
</dbReference>
<dbReference type="Pfam" id="PF03466">
    <property type="entry name" value="LysR_substrate"/>
    <property type="match status" value="1"/>
</dbReference>
<dbReference type="Gene3D" id="1.10.10.10">
    <property type="entry name" value="Winged helix-like DNA-binding domain superfamily/Winged helix DNA-binding domain"/>
    <property type="match status" value="1"/>
</dbReference>
<dbReference type="GO" id="GO:0006351">
    <property type="term" value="P:DNA-templated transcription"/>
    <property type="evidence" value="ECO:0007669"/>
    <property type="project" value="TreeGrafter"/>
</dbReference>
<evidence type="ECO:0000313" key="7">
    <source>
        <dbReference type="Proteomes" id="UP000515811"/>
    </source>
</evidence>
<evidence type="ECO:0000256" key="2">
    <source>
        <dbReference type="ARBA" id="ARBA00023015"/>
    </source>
</evidence>
<dbReference type="KEGG" id="drg:H9K76_13500"/>
<dbReference type="Gene3D" id="3.40.190.290">
    <property type="match status" value="1"/>
</dbReference>
<reference evidence="6 7" key="1">
    <citation type="submission" date="2020-08" db="EMBL/GenBank/DDBJ databases">
        <title>Genome sequence of Diaphorobacter ruginosibacter DSM 27467T.</title>
        <authorList>
            <person name="Hyun D.-W."/>
            <person name="Bae J.-W."/>
        </authorList>
    </citation>
    <scope>NUCLEOTIDE SEQUENCE [LARGE SCALE GENOMIC DNA]</scope>
    <source>
        <strain evidence="6 7">DSM 27467</strain>
    </source>
</reference>
<name>A0A7G9RJ73_9BURK</name>
<protein>
    <submittedName>
        <fullName evidence="6">LysR family transcriptional regulator</fullName>
    </submittedName>
</protein>
<evidence type="ECO:0000256" key="3">
    <source>
        <dbReference type="ARBA" id="ARBA00023125"/>
    </source>
</evidence>
<dbReference type="FunFam" id="3.40.190.290:FF:000001">
    <property type="entry name" value="Transcriptional regulator, LysR family"/>
    <property type="match status" value="1"/>
</dbReference>
<dbReference type="PANTHER" id="PTHR30537">
    <property type="entry name" value="HTH-TYPE TRANSCRIPTIONAL REGULATOR"/>
    <property type="match status" value="1"/>
</dbReference>
<evidence type="ECO:0000256" key="1">
    <source>
        <dbReference type="ARBA" id="ARBA00009437"/>
    </source>
</evidence>
<dbReference type="InterPro" id="IPR005119">
    <property type="entry name" value="LysR_subst-bd"/>
</dbReference>
<organism evidence="6 7">
    <name type="scientific">Diaphorobacter ruginosibacter</name>
    <dbReference type="NCBI Taxonomy" id="1715720"/>
    <lineage>
        <taxon>Bacteria</taxon>
        <taxon>Pseudomonadati</taxon>
        <taxon>Pseudomonadota</taxon>
        <taxon>Betaproteobacteria</taxon>
        <taxon>Burkholderiales</taxon>
        <taxon>Comamonadaceae</taxon>
        <taxon>Diaphorobacter</taxon>
    </lineage>
</organism>
<evidence type="ECO:0000256" key="4">
    <source>
        <dbReference type="ARBA" id="ARBA00023163"/>
    </source>
</evidence>
<dbReference type="GO" id="GO:0043565">
    <property type="term" value="F:sequence-specific DNA binding"/>
    <property type="evidence" value="ECO:0007669"/>
    <property type="project" value="TreeGrafter"/>
</dbReference>
<keyword evidence="3" id="KW-0238">DNA-binding</keyword>
<keyword evidence="2" id="KW-0805">Transcription regulation</keyword>
<dbReference type="PROSITE" id="PS50931">
    <property type="entry name" value="HTH_LYSR"/>
    <property type="match status" value="1"/>
</dbReference>
<dbReference type="EMBL" id="CP060714">
    <property type="protein sequence ID" value="QNN55648.1"/>
    <property type="molecule type" value="Genomic_DNA"/>
</dbReference>
<evidence type="ECO:0000259" key="5">
    <source>
        <dbReference type="PROSITE" id="PS50931"/>
    </source>
</evidence>
<dbReference type="AlphaFoldDB" id="A0A7G9RJ73"/>
<dbReference type="CDD" id="cd08422">
    <property type="entry name" value="PBP2_CrgA_like"/>
    <property type="match status" value="1"/>
</dbReference>